<dbReference type="OrthoDB" id="10039976at2759"/>
<evidence type="ECO:0000313" key="2">
    <source>
        <dbReference type="EMBL" id="EAW08773.1"/>
    </source>
</evidence>
<keyword evidence="3" id="KW-1185">Reference proteome</keyword>
<dbReference type="Gene3D" id="3.40.630.30">
    <property type="match status" value="1"/>
</dbReference>
<name>A1CMI6_ASPCL</name>
<dbReference type="CDD" id="cd04301">
    <property type="entry name" value="NAT_SF"/>
    <property type="match status" value="1"/>
</dbReference>
<reference evidence="2 3" key="1">
    <citation type="journal article" date="2008" name="PLoS Genet.">
        <title>Genomic islands in the pathogenic filamentous fungus Aspergillus fumigatus.</title>
        <authorList>
            <person name="Fedorova N.D."/>
            <person name="Khaldi N."/>
            <person name="Joardar V.S."/>
            <person name="Maiti R."/>
            <person name="Amedeo P."/>
            <person name="Anderson M.J."/>
            <person name="Crabtree J."/>
            <person name="Silva J.C."/>
            <person name="Badger J.H."/>
            <person name="Albarraq A."/>
            <person name="Angiuoli S."/>
            <person name="Bussey H."/>
            <person name="Bowyer P."/>
            <person name="Cotty P.J."/>
            <person name="Dyer P.S."/>
            <person name="Egan A."/>
            <person name="Galens K."/>
            <person name="Fraser-Liggett C.M."/>
            <person name="Haas B.J."/>
            <person name="Inman J.M."/>
            <person name="Kent R."/>
            <person name="Lemieux S."/>
            <person name="Malavazi I."/>
            <person name="Orvis J."/>
            <person name="Roemer T."/>
            <person name="Ronning C.M."/>
            <person name="Sundaram J.P."/>
            <person name="Sutton G."/>
            <person name="Turner G."/>
            <person name="Venter J.C."/>
            <person name="White O.R."/>
            <person name="Whitty B.R."/>
            <person name="Youngman P."/>
            <person name="Wolfe K.H."/>
            <person name="Goldman G.H."/>
            <person name="Wortman J.R."/>
            <person name="Jiang B."/>
            <person name="Denning D.W."/>
            <person name="Nierman W.C."/>
        </authorList>
    </citation>
    <scope>NUCLEOTIDE SEQUENCE [LARGE SCALE GENOMIC DNA]</scope>
    <source>
        <strain evidence="3">ATCC 1007 / CBS 513.65 / DSM 816 / NCTC 3887 / NRRL 1</strain>
    </source>
</reference>
<dbReference type="SUPFAM" id="SSF55729">
    <property type="entry name" value="Acyl-CoA N-acyltransferases (Nat)"/>
    <property type="match status" value="1"/>
</dbReference>
<dbReference type="PANTHER" id="PTHR43233">
    <property type="entry name" value="FAMILY N-ACETYLTRANSFERASE, PUTATIVE (AFU_ORTHOLOGUE AFUA_6G03350)-RELATED"/>
    <property type="match status" value="1"/>
</dbReference>
<sequence length="176" mass="19760">MTTTHKTWTKPPYLISTDPSPIPLSTLNTWFASEELYWAKPLPEETLSAILHNSLCFGLYKTTTTIAAQPEPEFIGLARCITDHYTFAYLTDVYVLSAYQGQGLGTWLVECVGATLDAMPDLRRSMLLTMDWERSVPFYEKVLGMNVVESRLGEDGRREGAAVMSRRGRGSTSWVP</sequence>
<dbReference type="PROSITE" id="PS51186">
    <property type="entry name" value="GNAT"/>
    <property type="match status" value="1"/>
</dbReference>
<dbReference type="EMBL" id="DS027058">
    <property type="protein sequence ID" value="EAW08773.1"/>
    <property type="molecule type" value="Genomic_DNA"/>
</dbReference>
<evidence type="ECO:0000259" key="1">
    <source>
        <dbReference type="PROSITE" id="PS51186"/>
    </source>
</evidence>
<accession>A1CMI6</accession>
<dbReference type="KEGG" id="act:ACLA_097090"/>
<organism evidence="2 3">
    <name type="scientific">Aspergillus clavatus (strain ATCC 1007 / CBS 513.65 / DSM 816 / NCTC 3887 / NRRL 1 / QM 1276 / 107)</name>
    <dbReference type="NCBI Taxonomy" id="344612"/>
    <lineage>
        <taxon>Eukaryota</taxon>
        <taxon>Fungi</taxon>
        <taxon>Dikarya</taxon>
        <taxon>Ascomycota</taxon>
        <taxon>Pezizomycotina</taxon>
        <taxon>Eurotiomycetes</taxon>
        <taxon>Eurotiomycetidae</taxon>
        <taxon>Eurotiales</taxon>
        <taxon>Aspergillaceae</taxon>
        <taxon>Aspergillus</taxon>
        <taxon>Aspergillus subgen. Fumigati</taxon>
    </lineage>
</organism>
<dbReference type="AlphaFoldDB" id="A1CMI6"/>
<dbReference type="Proteomes" id="UP000006701">
    <property type="component" value="Unassembled WGS sequence"/>
</dbReference>
<dbReference type="GO" id="GO:0016747">
    <property type="term" value="F:acyltransferase activity, transferring groups other than amino-acyl groups"/>
    <property type="evidence" value="ECO:0007669"/>
    <property type="project" value="InterPro"/>
</dbReference>
<dbReference type="RefSeq" id="XP_001270199.1">
    <property type="nucleotide sequence ID" value="XM_001270198.1"/>
</dbReference>
<dbReference type="OMA" id="DMVWWAG"/>
<feature type="domain" description="N-acetyltransferase" evidence="1">
    <location>
        <begin position="17"/>
        <end position="169"/>
    </location>
</feature>
<dbReference type="eggNOG" id="ENOG502SYW6">
    <property type="taxonomic scope" value="Eukaryota"/>
</dbReference>
<dbReference type="GeneID" id="4702224"/>
<dbReference type="InterPro" id="IPR053144">
    <property type="entry name" value="Acetyltransferase_Butenolide"/>
</dbReference>
<dbReference type="Pfam" id="PF00583">
    <property type="entry name" value="Acetyltransf_1"/>
    <property type="match status" value="1"/>
</dbReference>
<dbReference type="InterPro" id="IPR000182">
    <property type="entry name" value="GNAT_dom"/>
</dbReference>
<dbReference type="VEuPathDB" id="FungiDB:ACLA_097090"/>
<proteinExistence type="predicted"/>
<dbReference type="HOGENOM" id="CLU_086503_2_0_1"/>
<gene>
    <name evidence="2" type="ORF">ACLA_097090</name>
</gene>
<dbReference type="InterPro" id="IPR016181">
    <property type="entry name" value="Acyl_CoA_acyltransferase"/>
</dbReference>
<protein>
    <submittedName>
        <fullName evidence="2">GNAT family acetyltransferase, putative</fullName>
    </submittedName>
</protein>
<evidence type="ECO:0000313" key="3">
    <source>
        <dbReference type="Proteomes" id="UP000006701"/>
    </source>
</evidence>
<dbReference type="PANTHER" id="PTHR43233:SF1">
    <property type="entry name" value="FAMILY N-ACETYLTRANSFERASE, PUTATIVE (AFU_ORTHOLOGUE AFUA_6G03350)-RELATED"/>
    <property type="match status" value="1"/>
</dbReference>